<reference evidence="2 3" key="1">
    <citation type="submission" date="2019-03" db="EMBL/GenBank/DDBJ databases">
        <authorList>
            <person name="Gaulin E."/>
            <person name="Dumas B."/>
        </authorList>
    </citation>
    <scope>NUCLEOTIDE SEQUENCE [LARGE SCALE GENOMIC DNA]</scope>
    <source>
        <strain evidence="2">CBS 568.67</strain>
    </source>
</reference>
<dbReference type="EMBL" id="CAADRA010007461">
    <property type="protein sequence ID" value="VFU01356.1"/>
    <property type="molecule type" value="Genomic_DNA"/>
</dbReference>
<dbReference type="PRINTS" id="PR00081">
    <property type="entry name" value="GDHRDH"/>
</dbReference>
<dbReference type="Pfam" id="PF00106">
    <property type="entry name" value="adh_short"/>
    <property type="match status" value="1"/>
</dbReference>
<dbReference type="PANTHER" id="PTHR45458">
    <property type="entry name" value="SHORT-CHAIN DEHYDROGENASE/REDUCTASE SDR"/>
    <property type="match status" value="1"/>
</dbReference>
<proteinExistence type="predicted"/>
<gene>
    <name evidence="2" type="primary">Aste57867_24719</name>
    <name evidence="1" type="ORF">As57867_024641</name>
    <name evidence="2" type="ORF">ASTE57867_24719</name>
</gene>
<dbReference type="GO" id="GO:0016616">
    <property type="term" value="F:oxidoreductase activity, acting on the CH-OH group of donors, NAD or NADP as acceptor"/>
    <property type="evidence" value="ECO:0007669"/>
    <property type="project" value="TreeGrafter"/>
</dbReference>
<dbReference type="OrthoDB" id="1933717at2759"/>
<organism evidence="2 3">
    <name type="scientific">Aphanomyces stellatus</name>
    <dbReference type="NCBI Taxonomy" id="120398"/>
    <lineage>
        <taxon>Eukaryota</taxon>
        <taxon>Sar</taxon>
        <taxon>Stramenopiles</taxon>
        <taxon>Oomycota</taxon>
        <taxon>Saprolegniomycetes</taxon>
        <taxon>Saprolegniales</taxon>
        <taxon>Verrucalvaceae</taxon>
        <taxon>Aphanomyces</taxon>
    </lineage>
</organism>
<dbReference type="InterPro" id="IPR052184">
    <property type="entry name" value="SDR_enzymes"/>
</dbReference>
<dbReference type="InterPro" id="IPR002347">
    <property type="entry name" value="SDR_fam"/>
</dbReference>
<name>A0A485LR63_9STRA</name>
<dbReference type="Gene3D" id="3.40.50.720">
    <property type="entry name" value="NAD(P)-binding Rossmann-like Domain"/>
    <property type="match status" value="1"/>
</dbReference>
<dbReference type="InterPro" id="IPR036291">
    <property type="entry name" value="NAD(P)-bd_dom_sf"/>
</dbReference>
<accession>A0A485LR63</accession>
<evidence type="ECO:0000313" key="2">
    <source>
        <dbReference type="EMBL" id="VFU01356.1"/>
    </source>
</evidence>
<sequence length="219" mass="23399">MADPKRVLITSANRGIGLVFAKHYEAQGWNVVAAVRDPESATEVVACVAGGENHHDGHGRRSVGRGGGQANHDPIDLFINNACICIRQDSLATATKADILQQLDVNAIGPWLVTRALVANLELATRGNNFANFPGEYGYHASKAALNILTKSLCVDLKPRGIACVLLSPGYLATDMNAKVGHLTANETVAGMTQLSVLNRVTLDDSGKFLHMDGMIVEW</sequence>
<evidence type="ECO:0000313" key="1">
    <source>
        <dbReference type="EMBL" id="KAF0683219.1"/>
    </source>
</evidence>
<keyword evidence="3" id="KW-1185">Reference proteome</keyword>
<dbReference type="EMBL" id="VJMH01007435">
    <property type="protein sequence ID" value="KAF0683219.1"/>
    <property type="molecule type" value="Genomic_DNA"/>
</dbReference>
<dbReference type="AlphaFoldDB" id="A0A485LR63"/>
<reference evidence="1" key="2">
    <citation type="submission" date="2019-06" db="EMBL/GenBank/DDBJ databases">
        <title>Genomics analysis of Aphanomyces spp. identifies a new class of oomycete effector associated with host adaptation.</title>
        <authorList>
            <person name="Gaulin E."/>
        </authorList>
    </citation>
    <scope>NUCLEOTIDE SEQUENCE</scope>
    <source>
        <strain evidence="1">CBS 578.67</strain>
    </source>
</reference>
<dbReference type="Proteomes" id="UP000332933">
    <property type="component" value="Unassembled WGS sequence"/>
</dbReference>
<dbReference type="SUPFAM" id="SSF51735">
    <property type="entry name" value="NAD(P)-binding Rossmann-fold domains"/>
    <property type="match status" value="1"/>
</dbReference>
<protein>
    <submittedName>
        <fullName evidence="2">Aste57867_24719 protein</fullName>
    </submittedName>
</protein>
<evidence type="ECO:0000313" key="3">
    <source>
        <dbReference type="Proteomes" id="UP000332933"/>
    </source>
</evidence>
<dbReference type="PANTHER" id="PTHR45458:SF1">
    <property type="entry name" value="SHORT CHAIN DEHYDROGENASE"/>
    <property type="match status" value="1"/>
</dbReference>